<sequence length="305" mass="36095">MNNVLKYPKFKVAAEKSLEYSDFYNLRTYYGPVMGSLSVFLYEILNDSIFEYGELEKKLDFAELATNNKILLSKLDIARLKLMTLGLLEIYQNDDEKELLFLLKKPKNLNEIKNNQLLQDLLIKALGAEKTKLLLQEKKKSSAKWLNFQNVTLSSAEIFGVTEATTKSVDLIYERLLENKYFDNLIEKFNDGNLYRAILKESFPEFYLTFKTNEPWEQINRFMQQNGRLLNNPLTNLLAFSFYATKGFIDLKSLWKIVQYKTKYGRLEFYLVEEDFLRYLKNKKSLFAAKYEQFRKDYIESLKNH</sequence>
<evidence type="ECO:0000313" key="2">
    <source>
        <dbReference type="EMBL" id="VEU78336.1"/>
    </source>
</evidence>
<dbReference type="AlphaFoldDB" id="A0A449BAW3"/>
<reference evidence="2 3" key="1">
    <citation type="submission" date="2019-01" db="EMBL/GenBank/DDBJ databases">
        <authorList>
            <consortium name="Pathogen Informatics"/>
        </authorList>
    </citation>
    <scope>NUCLEOTIDE SEQUENCE [LARGE SCALE GENOMIC DNA]</scope>
    <source>
        <strain evidence="2 3">NCTC10184</strain>
    </source>
</reference>
<dbReference type="KEGG" id="mcob:NCTC10184_00577"/>
<dbReference type="RefSeq" id="WP_129623163.1">
    <property type="nucleotide sequence ID" value="NZ_LR215043.1"/>
</dbReference>
<dbReference type="EMBL" id="LR215043">
    <property type="protein sequence ID" value="VEU78336.1"/>
    <property type="molecule type" value="Genomic_DNA"/>
</dbReference>
<protein>
    <submittedName>
        <fullName evidence="2">DnaD domain-containing protein</fullName>
    </submittedName>
</protein>
<gene>
    <name evidence="2" type="ORF">NCTC10184_00577</name>
</gene>
<dbReference type="Proteomes" id="UP000290876">
    <property type="component" value="Chromosome"/>
</dbReference>
<dbReference type="InterPro" id="IPR058660">
    <property type="entry name" value="WHD_DnaB"/>
</dbReference>
<evidence type="ECO:0000259" key="1">
    <source>
        <dbReference type="Pfam" id="PF25888"/>
    </source>
</evidence>
<feature type="domain" description="Replicative helicase loading/DNA remodeling protein DnaB N-terminal winged helix" evidence="1">
    <location>
        <begin position="9"/>
        <end position="168"/>
    </location>
</feature>
<name>A0A449BAW3_9BACT</name>
<keyword evidence="3" id="KW-1185">Reference proteome</keyword>
<organism evidence="2 3">
    <name type="scientific">Mycoplasmopsis columbinasalis</name>
    <dbReference type="NCBI Taxonomy" id="114880"/>
    <lineage>
        <taxon>Bacteria</taxon>
        <taxon>Bacillati</taxon>
        <taxon>Mycoplasmatota</taxon>
        <taxon>Mycoplasmoidales</taxon>
        <taxon>Metamycoplasmataceae</taxon>
        <taxon>Mycoplasmopsis</taxon>
    </lineage>
</organism>
<evidence type="ECO:0000313" key="3">
    <source>
        <dbReference type="Proteomes" id="UP000290876"/>
    </source>
</evidence>
<dbReference type="Pfam" id="PF25888">
    <property type="entry name" value="WHD_DnaB"/>
    <property type="match status" value="1"/>
</dbReference>
<dbReference type="OrthoDB" id="395744at2"/>
<accession>A0A449BAW3</accession>
<proteinExistence type="predicted"/>